<protein>
    <submittedName>
        <fullName evidence="2">Phosphodiesterase</fullName>
    </submittedName>
</protein>
<sequence>MKHLFLSLLICLGFGSCQKETKPVTFAIVSDIHQDIAHDAEERLSTFLHAAEENQVDFIIELGDFCMPKEENKPFLKLWQDYPGEKHMVFGNHDMDNCSKEEFIRFTGMQSPYYSFDKGDFHFIVLDPNNIYDGEKYLPYDKGNYYKAEKISLVDPEQMEWLKQDLQATDKRCIIFSHQSFECSSENREDIRKIFEEENRRAGYKKVAVAFSGHDHTNYMKEINGIAYIQINSASNQWVGEKYACPERFSDEINQKRPALKYTLPYKDALYGIVTLTDKGMNLKGVKSEFIAPGPEELGITDRSQPLVPWIEDLQLTF</sequence>
<gene>
    <name evidence="2" type="ORF">GGQ57_001868</name>
</gene>
<dbReference type="PANTHER" id="PTHR43143">
    <property type="entry name" value="METALLOPHOSPHOESTERASE, CALCINEURIN SUPERFAMILY"/>
    <property type="match status" value="1"/>
</dbReference>
<dbReference type="RefSeq" id="WP_183670319.1">
    <property type="nucleotide sequence ID" value="NZ_JACHOC010000003.1"/>
</dbReference>
<evidence type="ECO:0000259" key="1">
    <source>
        <dbReference type="Pfam" id="PF00149"/>
    </source>
</evidence>
<dbReference type="Pfam" id="PF00149">
    <property type="entry name" value="Metallophos"/>
    <property type="match status" value="1"/>
</dbReference>
<dbReference type="EMBL" id="JACHOC010000003">
    <property type="protein sequence ID" value="MBB4621971.1"/>
    <property type="molecule type" value="Genomic_DNA"/>
</dbReference>
<dbReference type="InterPro" id="IPR004843">
    <property type="entry name" value="Calcineurin-like_PHP"/>
</dbReference>
<organism evidence="2 3">
    <name type="scientific">Parabacteroides faecis</name>
    <dbReference type="NCBI Taxonomy" id="1217282"/>
    <lineage>
        <taxon>Bacteria</taxon>
        <taxon>Pseudomonadati</taxon>
        <taxon>Bacteroidota</taxon>
        <taxon>Bacteroidia</taxon>
        <taxon>Bacteroidales</taxon>
        <taxon>Tannerellaceae</taxon>
        <taxon>Parabacteroides</taxon>
    </lineage>
</organism>
<dbReference type="Gene3D" id="3.60.21.10">
    <property type="match status" value="1"/>
</dbReference>
<dbReference type="PANTHER" id="PTHR43143:SF1">
    <property type="entry name" value="SERINE_THREONINE-PROTEIN PHOSPHATASE CPPED1"/>
    <property type="match status" value="1"/>
</dbReference>
<evidence type="ECO:0000313" key="3">
    <source>
        <dbReference type="Proteomes" id="UP000533637"/>
    </source>
</evidence>
<accession>A0ABR6KKN5</accession>
<keyword evidence="3" id="KW-1185">Reference proteome</keyword>
<dbReference type="InterPro" id="IPR029052">
    <property type="entry name" value="Metallo-depent_PP-like"/>
</dbReference>
<evidence type="ECO:0000313" key="2">
    <source>
        <dbReference type="EMBL" id="MBB4621971.1"/>
    </source>
</evidence>
<name>A0ABR6KKN5_9BACT</name>
<proteinExistence type="predicted"/>
<comment type="caution">
    <text evidence="2">The sequence shown here is derived from an EMBL/GenBank/DDBJ whole genome shotgun (WGS) entry which is preliminary data.</text>
</comment>
<feature type="domain" description="Calcineurin-like phosphoesterase" evidence="1">
    <location>
        <begin position="25"/>
        <end position="217"/>
    </location>
</feature>
<dbReference type="Proteomes" id="UP000533637">
    <property type="component" value="Unassembled WGS sequence"/>
</dbReference>
<dbReference type="PROSITE" id="PS51257">
    <property type="entry name" value="PROKAR_LIPOPROTEIN"/>
    <property type="match status" value="1"/>
</dbReference>
<dbReference type="SUPFAM" id="SSF56300">
    <property type="entry name" value="Metallo-dependent phosphatases"/>
    <property type="match status" value="1"/>
</dbReference>
<dbReference type="InterPro" id="IPR051918">
    <property type="entry name" value="STPP_CPPED1"/>
</dbReference>
<reference evidence="2 3" key="1">
    <citation type="submission" date="2020-08" db="EMBL/GenBank/DDBJ databases">
        <title>Genomic Encyclopedia of Type Strains, Phase IV (KMG-IV): sequencing the most valuable type-strain genomes for metagenomic binning, comparative biology and taxonomic classification.</title>
        <authorList>
            <person name="Goeker M."/>
        </authorList>
    </citation>
    <scope>NUCLEOTIDE SEQUENCE [LARGE SCALE GENOMIC DNA]</scope>
    <source>
        <strain evidence="2 3">DSM 102983</strain>
    </source>
</reference>